<keyword evidence="6 7" id="KW-0472">Membrane</keyword>
<keyword evidence="10" id="KW-1185">Reference proteome</keyword>
<dbReference type="Gene3D" id="1.10.3720.10">
    <property type="entry name" value="MetI-like"/>
    <property type="match status" value="1"/>
</dbReference>
<evidence type="ECO:0000256" key="1">
    <source>
        <dbReference type="ARBA" id="ARBA00004651"/>
    </source>
</evidence>
<keyword evidence="3" id="KW-1003">Cell membrane</keyword>
<dbReference type="SUPFAM" id="SSF161098">
    <property type="entry name" value="MetI-like"/>
    <property type="match status" value="1"/>
</dbReference>
<feature type="transmembrane region" description="Helical" evidence="7">
    <location>
        <begin position="210"/>
        <end position="238"/>
    </location>
</feature>
<evidence type="ECO:0000313" key="9">
    <source>
        <dbReference type="EMBL" id="MBP1996850.1"/>
    </source>
</evidence>
<dbReference type="RefSeq" id="WP_209979658.1">
    <property type="nucleotide sequence ID" value="NZ_JAGGLB010000059.1"/>
</dbReference>
<sequence length="304" mass="34793">MRSHAQLLRGWRRDKYLWLLVSPVLIYYVVFHYIPMYGITIAFKDFTAVKGILGSPWVGMKWMNQFFDSMYFNRLFFNTLKLSVYSLLWGFPIPILFALLLNEVKDGLFKKVTQSVSYLPHFISIVVICGMILTFLSPSTGIVNMAIQAIGLEPINFMSESGWFRTIYIGSGIWQQFGWSSIIYIAAMASINPELYEASTCDGADRWKQMFHITLPGIFPTIMILLVLSFGSILSVGFEKIILLYNPTTYETADVISTYVYRRGLLGSEFSFGAAVSLFNSVINFVLLITFNWLSKKFTEVSLW</sequence>
<dbReference type="CDD" id="cd06261">
    <property type="entry name" value="TM_PBP2"/>
    <property type="match status" value="1"/>
</dbReference>
<keyword evidence="4 7" id="KW-0812">Transmembrane</keyword>
<protein>
    <submittedName>
        <fullName evidence="9">Aldouronate transport system permease protein</fullName>
    </submittedName>
</protein>
<evidence type="ECO:0000256" key="5">
    <source>
        <dbReference type="ARBA" id="ARBA00022989"/>
    </source>
</evidence>
<dbReference type="Pfam" id="PF00528">
    <property type="entry name" value="BPD_transp_1"/>
    <property type="match status" value="1"/>
</dbReference>
<dbReference type="PANTHER" id="PTHR43227">
    <property type="entry name" value="BLL4140 PROTEIN"/>
    <property type="match status" value="1"/>
</dbReference>
<dbReference type="InterPro" id="IPR050809">
    <property type="entry name" value="UgpAE/MalFG_permease"/>
</dbReference>
<evidence type="ECO:0000259" key="8">
    <source>
        <dbReference type="PROSITE" id="PS50928"/>
    </source>
</evidence>
<reference evidence="9 10" key="1">
    <citation type="submission" date="2021-03" db="EMBL/GenBank/DDBJ databases">
        <title>Genomic Encyclopedia of Type Strains, Phase IV (KMG-IV): sequencing the most valuable type-strain genomes for metagenomic binning, comparative biology and taxonomic classification.</title>
        <authorList>
            <person name="Goeker M."/>
        </authorList>
    </citation>
    <scope>NUCLEOTIDE SEQUENCE [LARGE SCALE GENOMIC DNA]</scope>
    <source>
        <strain evidence="9 10">DSM 26048</strain>
    </source>
</reference>
<feature type="transmembrane region" description="Helical" evidence="7">
    <location>
        <begin position="270"/>
        <end position="294"/>
    </location>
</feature>
<dbReference type="EMBL" id="JAGGLB010000059">
    <property type="protein sequence ID" value="MBP1996850.1"/>
    <property type="molecule type" value="Genomic_DNA"/>
</dbReference>
<evidence type="ECO:0000256" key="6">
    <source>
        <dbReference type="ARBA" id="ARBA00023136"/>
    </source>
</evidence>
<dbReference type="PANTHER" id="PTHR43227:SF11">
    <property type="entry name" value="BLL4140 PROTEIN"/>
    <property type="match status" value="1"/>
</dbReference>
<evidence type="ECO:0000256" key="7">
    <source>
        <dbReference type="RuleBase" id="RU363032"/>
    </source>
</evidence>
<evidence type="ECO:0000313" key="10">
    <source>
        <dbReference type="Proteomes" id="UP001519287"/>
    </source>
</evidence>
<comment type="similarity">
    <text evidence="7">Belongs to the binding-protein-dependent transport system permease family.</text>
</comment>
<accession>A0ABS4JCC2</accession>
<feature type="transmembrane region" description="Helical" evidence="7">
    <location>
        <begin position="122"/>
        <end position="147"/>
    </location>
</feature>
<name>A0ABS4JCC2_9BACL</name>
<dbReference type="InterPro" id="IPR000515">
    <property type="entry name" value="MetI-like"/>
</dbReference>
<keyword evidence="2 7" id="KW-0813">Transport</keyword>
<evidence type="ECO:0000256" key="2">
    <source>
        <dbReference type="ARBA" id="ARBA00022448"/>
    </source>
</evidence>
<dbReference type="PROSITE" id="PS50928">
    <property type="entry name" value="ABC_TM1"/>
    <property type="match status" value="1"/>
</dbReference>
<feature type="transmembrane region" description="Helical" evidence="7">
    <location>
        <begin position="82"/>
        <end position="101"/>
    </location>
</feature>
<dbReference type="Proteomes" id="UP001519287">
    <property type="component" value="Unassembled WGS sequence"/>
</dbReference>
<gene>
    <name evidence="9" type="ORF">J2Z66_008528</name>
</gene>
<comment type="caution">
    <text evidence="9">The sequence shown here is derived from an EMBL/GenBank/DDBJ whole genome shotgun (WGS) entry which is preliminary data.</text>
</comment>
<proteinExistence type="inferred from homology"/>
<comment type="subcellular location">
    <subcellularLocation>
        <location evidence="1 7">Cell membrane</location>
        <topology evidence="1 7">Multi-pass membrane protein</topology>
    </subcellularLocation>
</comment>
<evidence type="ECO:0000256" key="4">
    <source>
        <dbReference type="ARBA" id="ARBA00022692"/>
    </source>
</evidence>
<feature type="transmembrane region" description="Helical" evidence="7">
    <location>
        <begin position="16"/>
        <end position="34"/>
    </location>
</feature>
<feature type="transmembrane region" description="Helical" evidence="7">
    <location>
        <begin position="167"/>
        <end position="189"/>
    </location>
</feature>
<feature type="domain" description="ABC transmembrane type-1" evidence="8">
    <location>
        <begin position="76"/>
        <end position="291"/>
    </location>
</feature>
<keyword evidence="5 7" id="KW-1133">Transmembrane helix</keyword>
<dbReference type="InterPro" id="IPR035906">
    <property type="entry name" value="MetI-like_sf"/>
</dbReference>
<organism evidence="9 10">
    <name type="scientific">Paenibacillus eucommiae</name>
    <dbReference type="NCBI Taxonomy" id="1355755"/>
    <lineage>
        <taxon>Bacteria</taxon>
        <taxon>Bacillati</taxon>
        <taxon>Bacillota</taxon>
        <taxon>Bacilli</taxon>
        <taxon>Bacillales</taxon>
        <taxon>Paenibacillaceae</taxon>
        <taxon>Paenibacillus</taxon>
    </lineage>
</organism>
<evidence type="ECO:0000256" key="3">
    <source>
        <dbReference type="ARBA" id="ARBA00022475"/>
    </source>
</evidence>